<name>A0A2M7SEB3_9BACT</name>
<keyword evidence="2 5" id="KW-0547">Nucleotide-binding</keyword>
<comment type="caution">
    <text evidence="9">The sequence shown here is derived from an EMBL/GenBank/DDBJ whole genome shotgun (WGS) entry which is preliminary data.</text>
</comment>
<evidence type="ECO:0000256" key="6">
    <source>
        <dbReference type="SAM" id="MobiDB-lite"/>
    </source>
</evidence>
<dbReference type="PANTHER" id="PTHR43289">
    <property type="entry name" value="MITOGEN-ACTIVATED PROTEIN KINASE KINASE KINASE 20-RELATED"/>
    <property type="match status" value="1"/>
</dbReference>
<keyword evidence="7" id="KW-0472">Membrane</keyword>
<evidence type="ECO:0000313" key="9">
    <source>
        <dbReference type="EMBL" id="PIZ17865.1"/>
    </source>
</evidence>
<evidence type="ECO:0000259" key="8">
    <source>
        <dbReference type="PROSITE" id="PS50011"/>
    </source>
</evidence>
<evidence type="ECO:0000256" key="2">
    <source>
        <dbReference type="ARBA" id="ARBA00022741"/>
    </source>
</evidence>
<evidence type="ECO:0000256" key="1">
    <source>
        <dbReference type="ARBA" id="ARBA00022679"/>
    </source>
</evidence>
<dbReference type="InterPro" id="IPR011009">
    <property type="entry name" value="Kinase-like_dom_sf"/>
</dbReference>
<dbReference type="SUPFAM" id="SSF56112">
    <property type="entry name" value="Protein kinase-like (PK-like)"/>
    <property type="match status" value="1"/>
</dbReference>
<dbReference type="InterPro" id="IPR013229">
    <property type="entry name" value="PEGA"/>
</dbReference>
<evidence type="ECO:0000256" key="3">
    <source>
        <dbReference type="ARBA" id="ARBA00022777"/>
    </source>
</evidence>
<dbReference type="PROSITE" id="PS50011">
    <property type="entry name" value="PROTEIN_KINASE_DOM"/>
    <property type="match status" value="1"/>
</dbReference>
<evidence type="ECO:0000256" key="5">
    <source>
        <dbReference type="PROSITE-ProRule" id="PRU10141"/>
    </source>
</evidence>
<gene>
    <name evidence="9" type="ORF">COY52_02420</name>
</gene>
<dbReference type="PROSITE" id="PS00107">
    <property type="entry name" value="PROTEIN_KINASE_ATP"/>
    <property type="match status" value="1"/>
</dbReference>
<evidence type="ECO:0000313" key="10">
    <source>
        <dbReference type="Proteomes" id="UP000229307"/>
    </source>
</evidence>
<dbReference type="Proteomes" id="UP000229307">
    <property type="component" value="Unassembled WGS sequence"/>
</dbReference>
<keyword evidence="7" id="KW-0812">Transmembrane</keyword>
<dbReference type="InterPro" id="IPR000719">
    <property type="entry name" value="Prot_kinase_dom"/>
</dbReference>
<protein>
    <recommendedName>
        <fullName evidence="8">Protein kinase domain-containing protein</fullName>
    </recommendedName>
</protein>
<evidence type="ECO:0000256" key="7">
    <source>
        <dbReference type="SAM" id="Phobius"/>
    </source>
</evidence>
<dbReference type="AlphaFoldDB" id="A0A2M7SEB3"/>
<evidence type="ECO:0000256" key="4">
    <source>
        <dbReference type="ARBA" id="ARBA00022840"/>
    </source>
</evidence>
<sequence>MEKFGNYEILGEIGRGGMANVLKARQTDLRRIVAIKMIKLHLSEDKEFVRMFRNEAVIAANLNHPGIVSIYEMGMQDGSYYISMEYVDGRTLAQVLDRAEKMETSPSGIPLASALFVITSVLNALQFAHTKNVIHRDVNPSNILISNEGRVKLSDFGIARAAFMAPSNTSVGMLKGKLSYLSPEQAKGENTDLRADIFAAGIVMYEMLAGRRLFAGESEFEILEKVRNAEIETDLRSLEGVPQEILKVLRQSLQKDRDKRYGSAQAVLTGLEAAARELGIVFSEKDAAALLQPAEDTTAAGASPTAGAQTQVISSRIVRAATGSGMSRKVIITASAALLCTIIAVLFFYKPGTKQSVEENAAPAAVTVPEEKKNAESSGEISKAPAAPLNNADPSLTTLKEDKAVYSAKKEEIPGAIYINSTPADAIIYFDNAAQGEGSRVIKNVKAGKHAIKITHPDYEDEIRAVEITPDKPVLRIIYKNGEITLE</sequence>
<dbReference type="EMBL" id="PFMR01000077">
    <property type="protein sequence ID" value="PIZ17865.1"/>
    <property type="molecule type" value="Genomic_DNA"/>
</dbReference>
<proteinExistence type="predicted"/>
<dbReference type="Gene3D" id="1.10.510.10">
    <property type="entry name" value="Transferase(Phosphotransferase) domain 1"/>
    <property type="match status" value="1"/>
</dbReference>
<reference evidence="10" key="1">
    <citation type="submission" date="2017-09" db="EMBL/GenBank/DDBJ databases">
        <title>Depth-based differentiation of microbial function through sediment-hosted aquifers and enrichment of novel symbionts in the deep terrestrial subsurface.</title>
        <authorList>
            <person name="Probst A.J."/>
            <person name="Ladd B."/>
            <person name="Jarett J.K."/>
            <person name="Geller-Mcgrath D.E."/>
            <person name="Sieber C.M.K."/>
            <person name="Emerson J.B."/>
            <person name="Anantharaman K."/>
            <person name="Thomas B.C."/>
            <person name="Malmstrom R."/>
            <person name="Stieglmeier M."/>
            <person name="Klingl A."/>
            <person name="Woyke T."/>
            <person name="Ryan C.M."/>
            <person name="Banfield J.F."/>
        </authorList>
    </citation>
    <scope>NUCLEOTIDE SEQUENCE [LARGE SCALE GENOMIC DNA]</scope>
</reference>
<dbReference type="InterPro" id="IPR017441">
    <property type="entry name" value="Protein_kinase_ATP_BS"/>
</dbReference>
<dbReference type="Pfam" id="PF00069">
    <property type="entry name" value="Pkinase"/>
    <property type="match status" value="1"/>
</dbReference>
<organism evidence="9 10">
    <name type="scientific">Candidatus Desantisbacteria bacterium CG_4_10_14_0_8_um_filter_48_22</name>
    <dbReference type="NCBI Taxonomy" id="1974543"/>
    <lineage>
        <taxon>Bacteria</taxon>
        <taxon>Candidatus Desantisiibacteriota</taxon>
    </lineage>
</organism>
<feature type="binding site" evidence="5">
    <location>
        <position position="36"/>
    </location>
    <ligand>
        <name>ATP</name>
        <dbReference type="ChEBI" id="CHEBI:30616"/>
    </ligand>
</feature>
<keyword evidence="7" id="KW-1133">Transmembrane helix</keyword>
<accession>A0A2M7SEB3</accession>
<feature type="transmembrane region" description="Helical" evidence="7">
    <location>
        <begin position="330"/>
        <end position="349"/>
    </location>
</feature>
<dbReference type="CDD" id="cd14014">
    <property type="entry name" value="STKc_PknB_like"/>
    <property type="match status" value="1"/>
</dbReference>
<feature type="region of interest" description="Disordered" evidence="6">
    <location>
        <begin position="361"/>
        <end position="395"/>
    </location>
</feature>
<dbReference type="PANTHER" id="PTHR43289:SF6">
    <property type="entry name" value="SERINE_THREONINE-PROTEIN KINASE NEKL-3"/>
    <property type="match status" value="1"/>
</dbReference>
<keyword evidence="3" id="KW-0418">Kinase</keyword>
<dbReference type="GO" id="GO:0004674">
    <property type="term" value="F:protein serine/threonine kinase activity"/>
    <property type="evidence" value="ECO:0007669"/>
    <property type="project" value="TreeGrafter"/>
</dbReference>
<dbReference type="GO" id="GO:0005524">
    <property type="term" value="F:ATP binding"/>
    <property type="evidence" value="ECO:0007669"/>
    <property type="project" value="UniProtKB-UniRule"/>
</dbReference>
<dbReference type="Pfam" id="PF08308">
    <property type="entry name" value="PEGA"/>
    <property type="match status" value="1"/>
</dbReference>
<feature type="domain" description="Protein kinase" evidence="8">
    <location>
        <begin position="7"/>
        <end position="275"/>
    </location>
</feature>
<dbReference type="Gene3D" id="3.30.200.20">
    <property type="entry name" value="Phosphorylase Kinase, domain 1"/>
    <property type="match status" value="1"/>
</dbReference>
<keyword evidence="4 5" id="KW-0067">ATP-binding</keyword>
<keyword evidence="1" id="KW-0808">Transferase</keyword>